<evidence type="ECO:0000313" key="1">
    <source>
        <dbReference type="EMBL" id="PON35765.1"/>
    </source>
</evidence>
<dbReference type="EMBL" id="JXTB01000597">
    <property type="protein sequence ID" value="PON35765.1"/>
    <property type="molecule type" value="Genomic_DNA"/>
</dbReference>
<accession>A0A2P5AGV1</accession>
<evidence type="ECO:0000313" key="2">
    <source>
        <dbReference type="Proteomes" id="UP000237105"/>
    </source>
</evidence>
<sequence>FPLNQSLFLAIESSSLALRSSVSSPPSNSNPIKFLKFIINNSNDYVDCILWFNHLTSLYFTHRIPSNVQPIAASVNHFTSEVLLVREEPLSQGIDSNTTTQL</sequence>
<reference evidence="2" key="1">
    <citation type="submission" date="2016-06" db="EMBL/GenBank/DDBJ databases">
        <title>Parallel loss of symbiosis genes in relatives of nitrogen-fixing non-legume Parasponia.</title>
        <authorList>
            <person name="Van Velzen R."/>
            <person name="Holmer R."/>
            <person name="Bu F."/>
            <person name="Rutten L."/>
            <person name="Van Zeijl A."/>
            <person name="Liu W."/>
            <person name="Santuari L."/>
            <person name="Cao Q."/>
            <person name="Sharma T."/>
            <person name="Shen D."/>
            <person name="Roswanjaya Y."/>
            <person name="Wardhani T."/>
            <person name="Kalhor M.S."/>
            <person name="Jansen J."/>
            <person name="Van den Hoogen J."/>
            <person name="Gungor B."/>
            <person name="Hartog M."/>
            <person name="Hontelez J."/>
            <person name="Verver J."/>
            <person name="Yang W.-C."/>
            <person name="Schijlen E."/>
            <person name="Repin R."/>
            <person name="Schilthuizen M."/>
            <person name="Schranz E."/>
            <person name="Heidstra R."/>
            <person name="Miyata K."/>
            <person name="Fedorova E."/>
            <person name="Kohlen W."/>
            <person name="Bisseling T."/>
            <person name="Smit S."/>
            <person name="Geurts R."/>
        </authorList>
    </citation>
    <scope>NUCLEOTIDE SEQUENCE [LARGE SCALE GENOMIC DNA]</scope>
    <source>
        <strain evidence="2">cv. WU1-14</strain>
    </source>
</reference>
<name>A0A2P5AGV1_PARAD</name>
<gene>
    <name evidence="1" type="ORF">PanWU01x14_333670</name>
</gene>
<feature type="non-terminal residue" evidence="1">
    <location>
        <position position="1"/>
    </location>
</feature>
<keyword evidence="2" id="KW-1185">Reference proteome</keyword>
<dbReference type="AlphaFoldDB" id="A0A2P5AGV1"/>
<dbReference type="OrthoDB" id="77828at2759"/>
<protein>
    <submittedName>
        <fullName evidence="1">Uncharacterized protein</fullName>
    </submittedName>
</protein>
<organism evidence="1 2">
    <name type="scientific">Parasponia andersonii</name>
    <name type="common">Sponia andersonii</name>
    <dbReference type="NCBI Taxonomy" id="3476"/>
    <lineage>
        <taxon>Eukaryota</taxon>
        <taxon>Viridiplantae</taxon>
        <taxon>Streptophyta</taxon>
        <taxon>Embryophyta</taxon>
        <taxon>Tracheophyta</taxon>
        <taxon>Spermatophyta</taxon>
        <taxon>Magnoliopsida</taxon>
        <taxon>eudicotyledons</taxon>
        <taxon>Gunneridae</taxon>
        <taxon>Pentapetalae</taxon>
        <taxon>rosids</taxon>
        <taxon>fabids</taxon>
        <taxon>Rosales</taxon>
        <taxon>Cannabaceae</taxon>
        <taxon>Parasponia</taxon>
    </lineage>
</organism>
<proteinExistence type="predicted"/>
<dbReference type="Proteomes" id="UP000237105">
    <property type="component" value="Unassembled WGS sequence"/>
</dbReference>
<comment type="caution">
    <text evidence="1">The sequence shown here is derived from an EMBL/GenBank/DDBJ whole genome shotgun (WGS) entry which is preliminary data.</text>
</comment>